<dbReference type="InterPro" id="IPR010294">
    <property type="entry name" value="ADAMTS_spacer1"/>
</dbReference>
<comment type="caution">
    <text evidence="7">The sequence shown here is derived from an EMBL/GenBank/DDBJ whole genome shotgun (WGS) entry which is preliminary data.</text>
</comment>
<evidence type="ECO:0000256" key="4">
    <source>
        <dbReference type="SAM" id="MobiDB-lite"/>
    </source>
</evidence>
<protein>
    <recommendedName>
        <fullName evidence="9">ADAMTS-like protein 2</fullName>
    </recommendedName>
</protein>
<sequence>MEAMENILVKQIDEAATQGEVIIMGDFNYPEIDWGTETCSSSKVFIFLFLDSIQDIAQASNSLEDGTDVTTFWWGEWTKWTACTRTCGGGVKSQERHCLRQRRKSLSSLGNKNCTGTSKRYQLCKVQCADSMVLTWLECPSNSRSFREEQCTSFNSHVYNGKTYQWKPLYPGCWVLDDYVHISSKPCDLQCTTVDGQRQLMVQARDGTSCKYSDYRGVCVSGKCEPIGCDGVLFSTHTLDKCGVCQGDGSSCVHVTGNYRKGASHLGYALVTYIPVGARDIQIVERKKSADVLAVADESGYYYFNGNFKVDTPKNFNIAGTIFKYRRPMDVYETGIEYIVAQGPTNQALNIMVWNQNGKNPSITFQYTLLRRPNSRVTQPIYYPFPNSDSEESKEFEEDFTSQNRSLITNVQKGRAKGETPTFGRQNSRENGSPVNERNTNEVYEGGEAIDCEKRAKCKTIKDLSTNKTTYISDTGEQDSLHRYNSKEFLPGNAIAKKFSNKATGSRETFHHLNRSIGEPINSVEPNLDNLYADYEENEDTAAFDWNVTFLELSINTSAETQLINASAPSTNRTQKVSYPMFTLVTGIVGRWRAVCVTALQRPNSDAAAIRIVVGIAAASLSVTGVLHQNLLRIGRRIQPQRPICRVQMLQHSEGDFMKSHLHYVRTAASDGPAHPDMRRVFLDRSISIYLVETLRLRKINNPVYG</sequence>
<reference evidence="7" key="1">
    <citation type="submission" date="2023-07" db="EMBL/GenBank/DDBJ databases">
        <authorList>
            <person name="Stuckert A."/>
        </authorList>
    </citation>
    <scope>NUCLEOTIDE SEQUENCE</scope>
</reference>
<dbReference type="InterPro" id="IPR045371">
    <property type="entry name" value="ADAMTS_CR_3"/>
</dbReference>
<proteinExistence type="predicted"/>
<dbReference type="Proteomes" id="UP001176940">
    <property type="component" value="Unassembled WGS sequence"/>
</dbReference>
<dbReference type="InterPro" id="IPR000884">
    <property type="entry name" value="TSP1_rpt"/>
</dbReference>
<dbReference type="SMART" id="SM00209">
    <property type="entry name" value="TSP1"/>
    <property type="match status" value="1"/>
</dbReference>
<dbReference type="PANTHER" id="PTHR13723:SF147">
    <property type="entry name" value="ADAMTS-LIKE PROTEIN 2"/>
    <property type="match status" value="1"/>
</dbReference>
<dbReference type="Gene3D" id="2.60.120.830">
    <property type="match status" value="1"/>
</dbReference>
<dbReference type="SUPFAM" id="SSF82895">
    <property type="entry name" value="TSP-1 type 1 repeat"/>
    <property type="match status" value="1"/>
</dbReference>
<feature type="domain" description="ADAMTS/ADAMTS-like Spacer 1" evidence="5">
    <location>
        <begin position="255"/>
        <end position="369"/>
    </location>
</feature>
<evidence type="ECO:0008006" key="9">
    <source>
        <dbReference type="Google" id="ProtNLM"/>
    </source>
</evidence>
<dbReference type="EMBL" id="CAUEEQ010029931">
    <property type="protein sequence ID" value="CAJ0949313.1"/>
    <property type="molecule type" value="Genomic_DNA"/>
</dbReference>
<dbReference type="Pfam" id="PF00090">
    <property type="entry name" value="TSP_1"/>
    <property type="match status" value="1"/>
</dbReference>
<evidence type="ECO:0000313" key="7">
    <source>
        <dbReference type="EMBL" id="CAJ0949313.1"/>
    </source>
</evidence>
<evidence type="ECO:0000259" key="6">
    <source>
        <dbReference type="Pfam" id="PF19236"/>
    </source>
</evidence>
<feature type="domain" description="ADAMTS/ADAMTS-like cysteine-rich" evidence="6">
    <location>
        <begin position="206"/>
        <end position="252"/>
    </location>
</feature>
<name>A0ABN9LS56_9NEOB</name>
<dbReference type="PRINTS" id="PR01857">
    <property type="entry name" value="ADAMTSFAMILY"/>
</dbReference>
<dbReference type="Gene3D" id="2.20.100.10">
    <property type="entry name" value="Thrombospondin type-1 (TSP1) repeat"/>
    <property type="match status" value="1"/>
</dbReference>
<keyword evidence="3" id="KW-1015">Disulfide bond</keyword>
<evidence type="ECO:0000256" key="2">
    <source>
        <dbReference type="ARBA" id="ARBA00022525"/>
    </source>
</evidence>
<dbReference type="Pfam" id="PF05986">
    <property type="entry name" value="ADAMTS_spacer1"/>
    <property type="match status" value="1"/>
</dbReference>
<feature type="compositionally biased region" description="Polar residues" evidence="4">
    <location>
        <begin position="423"/>
        <end position="440"/>
    </location>
</feature>
<dbReference type="InterPro" id="IPR036383">
    <property type="entry name" value="TSP1_rpt_sf"/>
</dbReference>
<keyword evidence="8" id="KW-1185">Reference proteome</keyword>
<feature type="region of interest" description="Disordered" evidence="4">
    <location>
        <begin position="411"/>
        <end position="440"/>
    </location>
</feature>
<dbReference type="InterPro" id="IPR050439">
    <property type="entry name" value="ADAMTS_ADAMTS-like"/>
</dbReference>
<evidence type="ECO:0000256" key="3">
    <source>
        <dbReference type="ARBA" id="ARBA00023157"/>
    </source>
</evidence>
<accession>A0ABN9LS56</accession>
<comment type="subcellular location">
    <subcellularLocation>
        <location evidence="1">Secreted</location>
    </subcellularLocation>
</comment>
<evidence type="ECO:0000313" key="8">
    <source>
        <dbReference type="Proteomes" id="UP001176940"/>
    </source>
</evidence>
<dbReference type="PROSITE" id="PS50092">
    <property type="entry name" value="TSP1"/>
    <property type="match status" value="1"/>
</dbReference>
<evidence type="ECO:0000259" key="5">
    <source>
        <dbReference type="Pfam" id="PF05986"/>
    </source>
</evidence>
<gene>
    <name evidence="7" type="ORF">RIMI_LOCUS12555392</name>
</gene>
<organism evidence="7 8">
    <name type="scientific">Ranitomeya imitator</name>
    <name type="common">mimic poison frog</name>
    <dbReference type="NCBI Taxonomy" id="111125"/>
    <lineage>
        <taxon>Eukaryota</taxon>
        <taxon>Metazoa</taxon>
        <taxon>Chordata</taxon>
        <taxon>Craniata</taxon>
        <taxon>Vertebrata</taxon>
        <taxon>Euteleostomi</taxon>
        <taxon>Amphibia</taxon>
        <taxon>Batrachia</taxon>
        <taxon>Anura</taxon>
        <taxon>Neobatrachia</taxon>
        <taxon>Hyloidea</taxon>
        <taxon>Dendrobatidae</taxon>
        <taxon>Dendrobatinae</taxon>
        <taxon>Ranitomeya</taxon>
    </lineage>
</organism>
<dbReference type="InterPro" id="IPR013273">
    <property type="entry name" value="ADAMTS/ADAMTS-like"/>
</dbReference>
<keyword evidence="2" id="KW-0964">Secreted</keyword>
<dbReference type="Pfam" id="PF19236">
    <property type="entry name" value="ADAMTS_CR_3"/>
    <property type="match status" value="1"/>
</dbReference>
<dbReference type="PANTHER" id="PTHR13723">
    <property type="entry name" value="ADAMTS A DISINTEGRIN AND METALLOPROTEASE WITH THROMBOSPONDIN MOTIFS PROTEASE"/>
    <property type="match status" value="1"/>
</dbReference>
<evidence type="ECO:0000256" key="1">
    <source>
        <dbReference type="ARBA" id="ARBA00004613"/>
    </source>
</evidence>